<dbReference type="Proteomes" id="UP000515163">
    <property type="component" value="Unplaced"/>
</dbReference>
<dbReference type="OrthoDB" id="200954at2759"/>
<accession>A0A6P8IU43</accession>
<proteinExistence type="inferred from homology"/>
<dbReference type="InterPro" id="IPR050799">
    <property type="entry name" value="ZIP_Transporter"/>
</dbReference>
<keyword evidence="3 8" id="KW-0812">Transmembrane</keyword>
<feature type="coiled-coil region" evidence="6">
    <location>
        <begin position="278"/>
        <end position="305"/>
    </location>
</feature>
<dbReference type="InterPro" id="IPR049406">
    <property type="entry name" value="ZIP4_12_EF-hand"/>
</dbReference>
<dbReference type="InParanoid" id="A0A6P8IU43"/>
<dbReference type="Pfam" id="PF21116">
    <property type="entry name" value="EF-hand_Zip"/>
    <property type="match status" value="1"/>
</dbReference>
<dbReference type="GeneID" id="116305073"/>
<evidence type="ECO:0000256" key="1">
    <source>
        <dbReference type="ARBA" id="ARBA00004141"/>
    </source>
</evidence>
<gene>
    <name evidence="12" type="primary">LOC116305073</name>
</gene>
<feature type="transmembrane region" description="Helical" evidence="8">
    <location>
        <begin position="223"/>
        <end position="243"/>
    </location>
</feature>
<dbReference type="KEGG" id="aten:116305073"/>
<evidence type="ECO:0000313" key="12">
    <source>
        <dbReference type="RefSeq" id="XP_031570766.1"/>
    </source>
</evidence>
<feature type="transmembrane region" description="Helical" evidence="8">
    <location>
        <begin position="523"/>
        <end position="544"/>
    </location>
</feature>
<dbReference type="GO" id="GO:0030003">
    <property type="term" value="P:intracellular monoatomic cation homeostasis"/>
    <property type="evidence" value="ECO:0007669"/>
    <property type="project" value="TreeGrafter"/>
</dbReference>
<dbReference type="RefSeq" id="XP_031570766.1">
    <property type="nucleotide sequence ID" value="XM_031714906.1"/>
</dbReference>
<dbReference type="GO" id="GO:0005886">
    <property type="term" value="C:plasma membrane"/>
    <property type="evidence" value="ECO:0007669"/>
    <property type="project" value="TreeGrafter"/>
</dbReference>
<sequence length="609" mass="67050">MNVLLLFMLLAGLFTNTAESTSNVSRSTNCSLEYASTKDTLVVNNSTQSFVRKVFEQYSSNGSSEITINDFYGLLEALRIGEVYNITSTNAATTSPDEQIEGLTRSTTDHHDKHHTSNNGDTHRRKYHKNCIKKEKLLRLHQINKEKGINVNDFIQLCPSLVYEVQSGACMHIEKEEHLESHAGMTLEVWMYGFVSITVISLSSLFAIAIIPCLGKTIYNKVMSFLVALAVGTLAGDAFLHLIPHAFLKGVHIEELEGQVHPVWKGLVIMGGIYVFLMMEMLMKLRIAKRERKQEKQEKSQHQEEITNEDFPQSIPCQIIVDEVQPIVNHTHCVHSHSDSDSRDTGLYSPSSANETELLSDFSQSDGLGYGIPRNDKWKMPVYTKDAPGGSDTSSSESDLRVIANGFKCEGSFHDMKQLPIKPSCKSDIDLGNKDTDAHHHHNHHHGHKEISTSTPIASVAWMVIVGDGFHNLSDGLAVGAAFSSSITNGLTTAIAVLCHELPHELGDFAVLIKSGISFRQALVYNVASAFISYIGLVVGLALGNLDTSHVWVLAITSGLFLYISLVGMLPELSSYQSKGGGCSIFLWQNAGIITGIIIMLVIALLEEH</sequence>
<evidence type="ECO:0000256" key="9">
    <source>
        <dbReference type="SAM" id="SignalP"/>
    </source>
</evidence>
<evidence type="ECO:0000256" key="4">
    <source>
        <dbReference type="ARBA" id="ARBA00022989"/>
    </source>
</evidence>
<feature type="chain" id="PRO_5028356857" evidence="9">
    <location>
        <begin position="21"/>
        <end position="609"/>
    </location>
</feature>
<keyword evidence="6" id="KW-0175">Coiled coil</keyword>
<dbReference type="InterPro" id="IPR003689">
    <property type="entry name" value="ZIP"/>
</dbReference>
<name>A0A6P8IU43_ACTTE</name>
<evidence type="ECO:0000256" key="6">
    <source>
        <dbReference type="SAM" id="Coils"/>
    </source>
</evidence>
<evidence type="ECO:0000259" key="10">
    <source>
        <dbReference type="PROSITE" id="PS50222"/>
    </source>
</evidence>
<comment type="subcellular location">
    <subcellularLocation>
        <location evidence="1">Membrane</location>
        <topology evidence="1">Multi-pass membrane protein</topology>
    </subcellularLocation>
</comment>
<organism evidence="11 12">
    <name type="scientific">Actinia tenebrosa</name>
    <name type="common">Australian red waratah sea anemone</name>
    <dbReference type="NCBI Taxonomy" id="6105"/>
    <lineage>
        <taxon>Eukaryota</taxon>
        <taxon>Metazoa</taxon>
        <taxon>Cnidaria</taxon>
        <taxon>Anthozoa</taxon>
        <taxon>Hexacorallia</taxon>
        <taxon>Actiniaria</taxon>
        <taxon>Actiniidae</taxon>
        <taxon>Actinia</taxon>
    </lineage>
</organism>
<feature type="region of interest" description="Disordered" evidence="7">
    <location>
        <begin position="104"/>
        <end position="125"/>
    </location>
</feature>
<evidence type="ECO:0000313" key="11">
    <source>
        <dbReference type="Proteomes" id="UP000515163"/>
    </source>
</evidence>
<keyword evidence="11" id="KW-1185">Reference proteome</keyword>
<feature type="transmembrane region" description="Helical" evidence="8">
    <location>
        <begin position="550"/>
        <end position="573"/>
    </location>
</feature>
<dbReference type="GO" id="GO:0071578">
    <property type="term" value="P:zinc ion import across plasma membrane"/>
    <property type="evidence" value="ECO:0007669"/>
    <property type="project" value="TreeGrafter"/>
</dbReference>
<feature type="transmembrane region" description="Helical" evidence="8">
    <location>
        <begin position="189"/>
        <end position="211"/>
    </location>
</feature>
<feature type="transmembrane region" description="Helical" evidence="8">
    <location>
        <begin position="585"/>
        <end position="606"/>
    </location>
</feature>
<feature type="transmembrane region" description="Helical" evidence="8">
    <location>
        <begin position="263"/>
        <end position="283"/>
    </location>
</feature>
<dbReference type="GO" id="GO:0005509">
    <property type="term" value="F:calcium ion binding"/>
    <property type="evidence" value="ECO:0007669"/>
    <property type="project" value="InterPro"/>
</dbReference>
<dbReference type="FunCoup" id="A0A6P8IU43">
    <property type="interactions" value="1522"/>
</dbReference>
<protein>
    <submittedName>
        <fullName evidence="12">Zinc transporter ZIP8-like</fullName>
    </submittedName>
</protein>
<keyword evidence="5 8" id="KW-0472">Membrane</keyword>
<dbReference type="AlphaFoldDB" id="A0A6P8IU43"/>
<dbReference type="PANTHER" id="PTHR12191">
    <property type="entry name" value="SOLUTE CARRIER FAMILY 39"/>
    <property type="match status" value="1"/>
</dbReference>
<dbReference type="GO" id="GO:0005385">
    <property type="term" value="F:zinc ion transmembrane transporter activity"/>
    <property type="evidence" value="ECO:0007669"/>
    <property type="project" value="TreeGrafter"/>
</dbReference>
<evidence type="ECO:0000256" key="2">
    <source>
        <dbReference type="ARBA" id="ARBA00006939"/>
    </source>
</evidence>
<dbReference type="PANTHER" id="PTHR12191:SF37">
    <property type="entry name" value="ZINC TRANSPORTER FOI"/>
    <property type="match status" value="1"/>
</dbReference>
<dbReference type="Pfam" id="PF02535">
    <property type="entry name" value="Zip"/>
    <property type="match status" value="1"/>
</dbReference>
<dbReference type="GO" id="GO:0140410">
    <property type="term" value="F:monoatomic cation:bicarbonate symporter activity"/>
    <property type="evidence" value="ECO:0007669"/>
    <property type="project" value="TreeGrafter"/>
</dbReference>
<dbReference type="InterPro" id="IPR002048">
    <property type="entry name" value="EF_hand_dom"/>
</dbReference>
<evidence type="ECO:0000256" key="3">
    <source>
        <dbReference type="ARBA" id="ARBA00022692"/>
    </source>
</evidence>
<keyword evidence="9" id="KW-0732">Signal</keyword>
<feature type="domain" description="EF-hand" evidence="10">
    <location>
        <begin position="46"/>
        <end position="81"/>
    </location>
</feature>
<reference evidence="12" key="1">
    <citation type="submission" date="2025-08" db="UniProtKB">
        <authorList>
            <consortium name="RefSeq"/>
        </authorList>
    </citation>
    <scope>IDENTIFICATION</scope>
    <source>
        <tissue evidence="12">Tentacle</tissue>
    </source>
</reference>
<evidence type="ECO:0000256" key="7">
    <source>
        <dbReference type="SAM" id="MobiDB-lite"/>
    </source>
</evidence>
<dbReference type="PROSITE" id="PS50222">
    <property type="entry name" value="EF_HAND_2"/>
    <property type="match status" value="1"/>
</dbReference>
<feature type="signal peptide" evidence="9">
    <location>
        <begin position="1"/>
        <end position="20"/>
    </location>
</feature>
<comment type="similarity">
    <text evidence="2">Belongs to the ZIP transporter (TC 2.A.5) family.</text>
</comment>
<evidence type="ECO:0000256" key="8">
    <source>
        <dbReference type="SAM" id="Phobius"/>
    </source>
</evidence>
<evidence type="ECO:0000256" key="5">
    <source>
        <dbReference type="ARBA" id="ARBA00023136"/>
    </source>
</evidence>
<keyword evidence="4 8" id="KW-1133">Transmembrane helix</keyword>